<reference evidence="4" key="1">
    <citation type="journal article" date="2014" name="Environ. Microbiol.">
        <title>Comparative genomics of the marine bacterial genus Glaciecola reveals the high degree of genomic diversity and genomic characteristic for cold adaptation.</title>
        <authorList>
            <person name="Qin Q.L."/>
            <person name="Xie B.B."/>
            <person name="Yu Y."/>
            <person name="Shu Y.L."/>
            <person name="Rong J.C."/>
            <person name="Zhang Y.J."/>
            <person name="Zhao D.L."/>
            <person name="Chen X.L."/>
            <person name="Zhang X.Y."/>
            <person name="Chen B."/>
            <person name="Zhou B.C."/>
            <person name="Zhang Y.Z."/>
        </authorList>
    </citation>
    <scope>NUCLEOTIDE SEQUENCE [LARGE SCALE GENOMIC DNA]</scope>
    <source>
        <strain evidence="4">ACAM 615</strain>
    </source>
</reference>
<dbReference type="STRING" id="1121922.GCA_000428905_03315"/>
<evidence type="ECO:0000256" key="1">
    <source>
        <dbReference type="SAM" id="MobiDB-lite"/>
    </source>
</evidence>
<dbReference type="PANTHER" id="PTHR40269">
    <property type="entry name" value="OUTER MEMBRANE PROTEIN-RELATED"/>
    <property type="match status" value="1"/>
</dbReference>
<feature type="compositionally biased region" description="Basic and acidic residues" evidence="1">
    <location>
        <begin position="386"/>
        <end position="395"/>
    </location>
</feature>
<feature type="region of interest" description="Disordered" evidence="1">
    <location>
        <begin position="344"/>
        <end position="498"/>
    </location>
</feature>
<keyword evidence="2" id="KW-0812">Transmembrane</keyword>
<keyword evidence="2" id="KW-0472">Membrane</keyword>
<feature type="transmembrane region" description="Helical" evidence="2">
    <location>
        <begin position="21"/>
        <end position="39"/>
    </location>
</feature>
<evidence type="ECO:0000313" key="4">
    <source>
        <dbReference type="Proteomes" id="UP000006251"/>
    </source>
</evidence>
<evidence type="ECO:0008006" key="5">
    <source>
        <dbReference type="Google" id="ProtNLM"/>
    </source>
</evidence>
<keyword evidence="2" id="KW-1133">Transmembrane helix</keyword>
<dbReference type="InterPro" id="IPR021728">
    <property type="entry name" value="DUF3300"/>
</dbReference>
<dbReference type="RefSeq" id="WP_006015040.1">
    <property type="nucleotide sequence ID" value="NZ_BAEQ01000065.1"/>
</dbReference>
<feature type="compositionally biased region" description="Basic and acidic residues" evidence="1">
    <location>
        <begin position="344"/>
        <end position="374"/>
    </location>
</feature>
<feature type="compositionally biased region" description="Polar residues" evidence="1">
    <location>
        <begin position="410"/>
        <end position="446"/>
    </location>
</feature>
<name>K7A560_9ALTE</name>
<dbReference type="PANTHER" id="PTHR40269:SF1">
    <property type="entry name" value="OUTER MEMBRANE PROTEIN"/>
    <property type="match status" value="1"/>
</dbReference>
<accession>K7A560</accession>
<feature type="compositionally biased region" description="Low complexity" evidence="1">
    <location>
        <begin position="447"/>
        <end position="490"/>
    </location>
</feature>
<sequence length="498" mass="58237">MNTNQKVTTNKPRVSTSVIKTLGYTALLTVSLTLGMHYAQATSLQSNKVYGFQESQSQSEYDQIDSALAPIALYPDSLLTHILIASTYPLEVIEAARFIQQHPKFDLNDYEKNGLDQNTIEAIQEDALKYGWDASVIALTAFPDILNNMSDDLGWLSDLGDAFKNDQELVLSRVQKLRELAYEQGNLQNDDQVEVVVEREQNTRVIIIQPRRHEFVYVPYYDSAVIYGPSWHLGSPYRWSRPYYARHYRHNYISFTPAAYIGSRLLFGGINWGNHYISINRDWSYRKANSYHYKNTQYKRVHHKEYQRWTPVKRHTRHVERQKYAGNKATHSAYKRNAWVTNKHSEFQKVRSPDRNSDRKITRSKVEQTQREFSKATINSKQKQYRKTDIAEARQPKPVQNREIQRKDSGFNSVNSRQSERNMVSQQQRQVSQPNRGAFSQQRQVSKPQRQVSKPQRQVSQPQRQVSQPQRQVSKPQRQVSRPQRQSVQKNKTVQRSK</sequence>
<evidence type="ECO:0000313" key="3">
    <source>
        <dbReference type="EMBL" id="GAC30625.1"/>
    </source>
</evidence>
<keyword evidence="4" id="KW-1185">Reference proteome</keyword>
<dbReference type="OrthoDB" id="197257at2"/>
<organism evidence="3 4">
    <name type="scientific">Brumicola pallidula DSM 14239 = ACAM 615</name>
    <dbReference type="NCBI Taxonomy" id="1121922"/>
    <lineage>
        <taxon>Bacteria</taxon>
        <taxon>Pseudomonadati</taxon>
        <taxon>Pseudomonadota</taxon>
        <taxon>Gammaproteobacteria</taxon>
        <taxon>Alteromonadales</taxon>
        <taxon>Alteromonadaceae</taxon>
        <taxon>Brumicola</taxon>
    </lineage>
</organism>
<dbReference type="Proteomes" id="UP000006251">
    <property type="component" value="Unassembled WGS sequence"/>
</dbReference>
<proteinExistence type="predicted"/>
<dbReference type="EMBL" id="BAEQ01000065">
    <property type="protein sequence ID" value="GAC30625.1"/>
    <property type="molecule type" value="Genomic_DNA"/>
</dbReference>
<evidence type="ECO:0000256" key="2">
    <source>
        <dbReference type="SAM" id="Phobius"/>
    </source>
</evidence>
<protein>
    <recommendedName>
        <fullName evidence="5">DUF3300 domain-containing protein</fullName>
    </recommendedName>
</protein>
<comment type="caution">
    <text evidence="3">The sequence shown here is derived from an EMBL/GenBank/DDBJ whole genome shotgun (WGS) entry which is preliminary data.</text>
</comment>
<dbReference type="Pfam" id="PF11737">
    <property type="entry name" value="DUF3300"/>
    <property type="match status" value="1"/>
</dbReference>
<gene>
    <name evidence="3" type="ORF">GPAL_3785</name>
</gene>
<dbReference type="AlphaFoldDB" id="K7A560"/>